<dbReference type="Gene3D" id="1.20.1740.10">
    <property type="entry name" value="Amino acid/polyamine transporter I"/>
    <property type="match status" value="1"/>
</dbReference>
<accession>A0A1G4VY05</accession>
<sequence>MSANDTVIAGDGLARRSVSTFEVGAQSVANVAPSAVIAFAPAAMAASAGNGAWLSFAIALVGVMAIGYCVCVFARRRAGATSLYAFSRLSLGPGGAFVTGWALLIGAVCIAAGSLAGAGYYTSRVLETVGVQTFAGPAGQVFLDIVLVLIAAWLTIVGVRLAARVSSALEVLSIVLIVLVLIAVLITHGEVFDLDQITLKGFDADGIVFAVVLAVLGFVGFEGAASLGAEAAEPYRAIPRAVMGSAVLAGVLYIFATYAQVVGAGGPEALAASADPMEDLARGSGLDFLGPFLDIGFAASFLAVVMACITVAARLLFGMGKEGVLPAWLARTHPRHRTPTSGIATVTPVVAVATCAVVGAGTEPLLATTYIDTVGTFGYMLSYILICVGAPLFIRRLGAAKLAVTVLCGVVGTVVMAYVFYRNIFPVPAAPMNLLPYVFVAVLVLGIAGFAALRFRDPEAAQRAGTYAEDA</sequence>
<comment type="subcellular location">
    <subcellularLocation>
        <location evidence="2">Cell membrane</location>
        <topology evidence="2">Multi-pass membrane protein</topology>
    </subcellularLocation>
</comment>
<reference evidence="10" key="1">
    <citation type="submission" date="2016-10" db="EMBL/GenBank/DDBJ databases">
        <authorList>
            <person name="Varghese N."/>
            <person name="Submissions S."/>
        </authorList>
    </citation>
    <scope>NUCLEOTIDE SEQUENCE [LARGE SCALE GENOMIC DNA]</scope>
    <source>
        <strain evidence="10">UNC267MFSha1.1M11</strain>
    </source>
</reference>
<feature type="transmembrane region" description="Helical" evidence="8">
    <location>
        <begin position="374"/>
        <end position="394"/>
    </location>
</feature>
<feature type="transmembrane region" description="Helical" evidence="8">
    <location>
        <begin position="401"/>
        <end position="421"/>
    </location>
</feature>
<evidence type="ECO:0000313" key="10">
    <source>
        <dbReference type="Proteomes" id="UP000199707"/>
    </source>
</evidence>
<dbReference type="RefSeq" id="WP_090356100.1">
    <property type="nucleotide sequence ID" value="NZ_FMUB01000003.1"/>
</dbReference>
<feature type="transmembrane region" description="Helical" evidence="8">
    <location>
        <begin position="95"/>
        <end position="121"/>
    </location>
</feature>
<keyword evidence="4" id="KW-1003">Cell membrane</keyword>
<feature type="transmembrane region" description="Helical" evidence="8">
    <location>
        <begin position="433"/>
        <end position="453"/>
    </location>
</feature>
<feature type="transmembrane region" description="Helical" evidence="8">
    <location>
        <begin position="168"/>
        <end position="187"/>
    </location>
</feature>
<dbReference type="InterPro" id="IPR002293">
    <property type="entry name" value="AA/rel_permease1"/>
</dbReference>
<dbReference type="GO" id="GO:0005886">
    <property type="term" value="C:plasma membrane"/>
    <property type="evidence" value="ECO:0007669"/>
    <property type="project" value="UniProtKB-SubCell"/>
</dbReference>
<evidence type="ECO:0000256" key="6">
    <source>
        <dbReference type="ARBA" id="ARBA00022989"/>
    </source>
</evidence>
<gene>
    <name evidence="9" type="ORF">SAMN02799620_01945</name>
</gene>
<evidence type="ECO:0000256" key="2">
    <source>
        <dbReference type="ARBA" id="ARBA00004651"/>
    </source>
</evidence>
<evidence type="ECO:0000256" key="4">
    <source>
        <dbReference type="ARBA" id="ARBA00022475"/>
    </source>
</evidence>
<dbReference type="AlphaFoldDB" id="A0A1G4VY05"/>
<evidence type="ECO:0000256" key="3">
    <source>
        <dbReference type="ARBA" id="ARBA00009523"/>
    </source>
</evidence>
<evidence type="ECO:0000313" key="9">
    <source>
        <dbReference type="EMBL" id="SCX13666.1"/>
    </source>
</evidence>
<feature type="transmembrane region" description="Helical" evidence="8">
    <location>
        <begin position="141"/>
        <end position="161"/>
    </location>
</feature>
<keyword evidence="7 8" id="KW-0472">Membrane</keyword>
<proteinExistence type="inferred from homology"/>
<comment type="function">
    <text evidence="1">Probable amino-acid or metabolite transport protein.</text>
</comment>
<feature type="transmembrane region" description="Helical" evidence="8">
    <location>
        <begin position="338"/>
        <end position="362"/>
    </location>
</feature>
<evidence type="ECO:0000256" key="7">
    <source>
        <dbReference type="ARBA" id="ARBA00023136"/>
    </source>
</evidence>
<dbReference type="PANTHER" id="PTHR42770">
    <property type="entry name" value="AMINO ACID TRANSPORTER-RELATED"/>
    <property type="match status" value="1"/>
</dbReference>
<evidence type="ECO:0000256" key="1">
    <source>
        <dbReference type="ARBA" id="ARBA00002249"/>
    </source>
</evidence>
<organism evidence="9 10">
    <name type="scientific">Mycolicibacterium fluoranthenivorans</name>
    <dbReference type="NCBI Taxonomy" id="258505"/>
    <lineage>
        <taxon>Bacteria</taxon>
        <taxon>Bacillati</taxon>
        <taxon>Actinomycetota</taxon>
        <taxon>Actinomycetes</taxon>
        <taxon>Mycobacteriales</taxon>
        <taxon>Mycobacteriaceae</taxon>
        <taxon>Mycolicibacterium</taxon>
    </lineage>
</organism>
<dbReference type="EMBL" id="FMUB01000003">
    <property type="protein sequence ID" value="SCX13666.1"/>
    <property type="molecule type" value="Genomic_DNA"/>
</dbReference>
<comment type="similarity">
    <text evidence="3">Belongs to the amino acid-polyamine-organocation (APC) superfamily.</text>
</comment>
<dbReference type="InterPro" id="IPR050367">
    <property type="entry name" value="APC_superfamily"/>
</dbReference>
<dbReference type="GO" id="GO:0022857">
    <property type="term" value="F:transmembrane transporter activity"/>
    <property type="evidence" value="ECO:0007669"/>
    <property type="project" value="InterPro"/>
</dbReference>
<dbReference type="Pfam" id="PF13520">
    <property type="entry name" value="AA_permease_2"/>
    <property type="match status" value="1"/>
</dbReference>
<feature type="transmembrane region" description="Helical" evidence="8">
    <location>
        <begin position="207"/>
        <end position="229"/>
    </location>
</feature>
<evidence type="ECO:0000256" key="8">
    <source>
        <dbReference type="SAM" id="Phobius"/>
    </source>
</evidence>
<name>A0A1G4VY05_9MYCO</name>
<evidence type="ECO:0000256" key="5">
    <source>
        <dbReference type="ARBA" id="ARBA00022692"/>
    </source>
</evidence>
<dbReference type="Proteomes" id="UP000199707">
    <property type="component" value="Unassembled WGS sequence"/>
</dbReference>
<dbReference type="PIRSF" id="PIRSF006060">
    <property type="entry name" value="AA_transporter"/>
    <property type="match status" value="1"/>
</dbReference>
<feature type="transmembrane region" description="Helical" evidence="8">
    <location>
        <begin position="295"/>
        <end position="317"/>
    </location>
</feature>
<feature type="transmembrane region" description="Helical" evidence="8">
    <location>
        <begin position="52"/>
        <end position="74"/>
    </location>
</feature>
<protein>
    <submittedName>
        <fullName evidence="9">Amino acid transporter</fullName>
    </submittedName>
</protein>
<dbReference type="PANTHER" id="PTHR42770:SF7">
    <property type="entry name" value="MEMBRANE PROTEIN"/>
    <property type="match status" value="1"/>
</dbReference>
<dbReference type="STRING" id="1502745.SAMN02799620_01945"/>
<feature type="transmembrane region" description="Helical" evidence="8">
    <location>
        <begin position="241"/>
        <end position="261"/>
    </location>
</feature>
<keyword evidence="6 8" id="KW-1133">Transmembrane helix</keyword>
<keyword evidence="5 8" id="KW-0812">Transmembrane</keyword>